<accession>A0A0E9S4H7</accession>
<reference evidence="1" key="1">
    <citation type="submission" date="2014-11" db="EMBL/GenBank/DDBJ databases">
        <authorList>
            <person name="Amaro Gonzalez C."/>
        </authorList>
    </citation>
    <scope>NUCLEOTIDE SEQUENCE</scope>
</reference>
<dbReference type="EMBL" id="GBXM01073154">
    <property type="protein sequence ID" value="JAH35423.1"/>
    <property type="molecule type" value="Transcribed_RNA"/>
</dbReference>
<sequence length="60" mass="6862">MASEQAEGKIYGSGDMESFESRTNEQVTLFLASGLYERFCCDRLIEIQSKSGFLNLYIHF</sequence>
<organism evidence="1">
    <name type="scientific">Anguilla anguilla</name>
    <name type="common">European freshwater eel</name>
    <name type="synonym">Muraena anguilla</name>
    <dbReference type="NCBI Taxonomy" id="7936"/>
    <lineage>
        <taxon>Eukaryota</taxon>
        <taxon>Metazoa</taxon>
        <taxon>Chordata</taxon>
        <taxon>Craniata</taxon>
        <taxon>Vertebrata</taxon>
        <taxon>Euteleostomi</taxon>
        <taxon>Actinopterygii</taxon>
        <taxon>Neopterygii</taxon>
        <taxon>Teleostei</taxon>
        <taxon>Anguilliformes</taxon>
        <taxon>Anguillidae</taxon>
        <taxon>Anguilla</taxon>
    </lineage>
</organism>
<proteinExistence type="predicted"/>
<protein>
    <submittedName>
        <fullName evidence="1">Uncharacterized protein</fullName>
    </submittedName>
</protein>
<evidence type="ECO:0000313" key="1">
    <source>
        <dbReference type="EMBL" id="JAH35423.1"/>
    </source>
</evidence>
<dbReference type="AlphaFoldDB" id="A0A0E9S4H7"/>
<reference evidence="1" key="2">
    <citation type="journal article" date="2015" name="Fish Shellfish Immunol.">
        <title>Early steps in the European eel (Anguilla anguilla)-Vibrio vulnificus interaction in the gills: Role of the RtxA13 toxin.</title>
        <authorList>
            <person name="Callol A."/>
            <person name="Pajuelo D."/>
            <person name="Ebbesson L."/>
            <person name="Teles M."/>
            <person name="MacKenzie S."/>
            <person name="Amaro C."/>
        </authorList>
    </citation>
    <scope>NUCLEOTIDE SEQUENCE</scope>
</reference>
<name>A0A0E9S4H7_ANGAN</name>